<dbReference type="Pfam" id="PF01909">
    <property type="entry name" value="NTP_transf_2"/>
    <property type="match status" value="1"/>
</dbReference>
<sequence>MLLDLLFGTYRQRALTQLLLNPDSSYHVRELARLTGTTPGTLHKELTRLAEAGLLLRETQGNQVRYRANRDCPVFTELAGLFRKTSGAVSVLASALDALSPAPTLALIFGSLARGEENIRSDVDLLIVGGCAFGNAVKALHPAQQQLQREINPVIYSAAEFKRRVATQDAFVNNILASPKLFVIGTEHDLGKLAGHPSPAGV</sequence>
<name>A0A6S6Y0E3_9PROT</name>
<dbReference type="KEGG" id="doe:DENOEST_1477"/>
<dbReference type="CDD" id="cd05403">
    <property type="entry name" value="NT_KNTase_like"/>
    <property type="match status" value="1"/>
</dbReference>
<dbReference type="CDD" id="cd00090">
    <property type="entry name" value="HTH_ARSR"/>
    <property type="match status" value="1"/>
</dbReference>
<dbReference type="InterPro" id="IPR011991">
    <property type="entry name" value="ArsR-like_HTH"/>
</dbReference>
<evidence type="ECO:0000313" key="3">
    <source>
        <dbReference type="Proteomes" id="UP000515733"/>
    </source>
</evidence>
<dbReference type="Proteomes" id="UP000515733">
    <property type="component" value="Chromosome"/>
</dbReference>
<evidence type="ECO:0000259" key="1">
    <source>
        <dbReference type="SMART" id="SM00418"/>
    </source>
</evidence>
<dbReference type="SUPFAM" id="SSF46785">
    <property type="entry name" value="Winged helix' DNA-binding domain"/>
    <property type="match status" value="1"/>
</dbReference>
<dbReference type="InterPro" id="IPR036388">
    <property type="entry name" value="WH-like_DNA-bd_sf"/>
</dbReference>
<dbReference type="RefSeq" id="WP_197970548.1">
    <property type="nucleotide sequence ID" value="NZ_LR778301.1"/>
</dbReference>
<reference evidence="2 3" key="1">
    <citation type="submission" date="2020-03" db="EMBL/GenBank/DDBJ databases">
        <authorList>
            <consortium name="Genoscope - CEA"/>
            <person name="William W."/>
        </authorList>
    </citation>
    <scope>NUCLEOTIDE SEQUENCE [LARGE SCALE GENOMIC DNA]</scope>
    <source>
        <strain evidence="3">DSM 16959</strain>
    </source>
</reference>
<gene>
    <name evidence="2" type="ORF">DENOEST_1477</name>
</gene>
<dbReference type="AlphaFoldDB" id="A0A6S6Y0E3"/>
<proteinExistence type="predicted"/>
<organism evidence="2 3">
    <name type="scientific">Denitratisoma oestradiolicum</name>
    <dbReference type="NCBI Taxonomy" id="311182"/>
    <lineage>
        <taxon>Bacteria</taxon>
        <taxon>Pseudomonadati</taxon>
        <taxon>Pseudomonadota</taxon>
        <taxon>Betaproteobacteria</taxon>
        <taxon>Nitrosomonadales</taxon>
        <taxon>Sterolibacteriaceae</taxon>
        <taxon>Denitratisoma</taxon>
    </lineage>
</organism>
<dbReference type="InterPro" id="IPR036390">
    <property type="entry name" value="WH_DNA-bd_sf"/>
</dbReference>
<accession>A0A6S6Y0E3</accession>
<dbReference type="InterPro" id="IPR001845">
    <property type="entry name" value="HTH_ArsR_DNA-bd_dom"/>
</dbReference>
<dbReference type="SMART" id="SM00418">
    <property type="entry name" value="HTH_ARSR"/>
    <property type="match status" value="1"/>
</dbReference>
<dbReference type="EMBL" id="LR778301">
    <property type="protein sequence ID" value="CAB1368642.1"/>
    <property type="molecule type" value="Genomic_DNA"/>
</dbReference>
<evidence type="ECO:0000313" key="2">
    <source>
        <dbReference type="EMBL" id="CAB1368642.1"/>
    </source>
</evidence>
<feature type="domain" description="HTH arsR-type" evidence="1">
    <location>
        <begin position="5"/>
        <end position="84"/>
    </location>
</feature>
<dbReference type="InterPro" id="IPR043519">
    <property type="entry name" value="NT_sf"/>
</dbReference>
<protein>
    <submittedName>
        <fullName evidence="2">DNA polymerase subunit beta</fullName>
    </submittedName>
</protein>
<dbReference type="GO" id="GO:0003700">
    <property type="term" value="F:DNA-binding transcription factor activity"/>
    <property type="evidence" value="ECO:0007669"/>
    <property type="project" value="InterPro"/>
</dbReference>
<keyword evidence="3" id="KW-1185">Reference proteome</keyword>
<dbReference type="Gene3D" id="3.30.460.10">
    <property type="entry name" value="Beta Polymerase, domain 2"/>
    <property type="match status" value="1"/>
</dbReference>
<dbReference type="GO" id="GO:0016779">
    <property type="term" value="F:nucleotidyltransferase activity"/>
    <property type="evidence" value="ECO:0007669"/>
    <property type="project" value="InterPro"/>
</dbReference>
<dbReference type="InterPro" id="IPR002934">
    <property type="entry name" value="Polymerase_NTP_transf_dom"/>
</dbReference>
<dbReference type="Gene3D" id="1.10.10.10">
    <property type="entry name" value="Winged helix-like DNA-binding domain superfamily/Winged helix DNA-binding domain"/>
    <property type="match status" value="1"/>
</dbReference>
<dbReference type="SUPFAM" id="SSF81301">
    <property type="entry name" value="Nucleotidyltransferase"/>
    <property type="match status" value="1"/>
</dbReference>